<dbReference type="KEGG" id="dwd:DSCW_07010"/>
<sequence length="246" mass="27455">MVDANLISRISSGLNERFDAQEEISDESVEAYLIEQMAEMDHLQRIEALHTVIGAMSNTLAPVACSGEADEAVLSQVCSLLLGRNVTMDDLTSAEMLEKLAESLNTIFNTLNQLISVINMTFTGEGSPEQTIRQVIGFRMEGEGQSNSLETYLGQISNAFLTSQQSFKEAAYAKVKQVLSVLDPEQLAAETGKGLKFGPLKKAEMFDIYEQRYEKIRKWFSSGRFMEDFLREFEKNCQTKFGKEGG</sequence>
<dbReference type="OrthoDB" id="5417523at2"/>
<dbReference type="EMBL" id="AP021875">
    <property type="protein sequence ID" value="BBO73284.1"/>
    <property type="molecule type" value="Genomic_DNA"/>
</dbReference>
<keyword evidence="2" id="KW-1185">Reference proteome</keyword>
<reference evidence="1 2" key="1">
    <citation type="submission" date="2019-11" db="EMBL/GenBank/DDBJ databases">
        <title>Comparative genomics of hydrocarbon-degrading Desulfosarcina strains.</title>
        <authorList>
            <person name="Watanabe M."/>
            <person name="Kojima H."/>
            <person name="Fukui M."/>
        </authorList>
    </citation>
    <scope>NUCLEOTIDE SEQUENCE [LARGE SCALE GENOMIC DNA]</scope>
    <source>
        <strain evidence="1 2">PP31</strain>
    </source>
</reference>
<proteinExistence type="predicted"/>
<evidence type="ECO:0000313" key="2">
    <source>
        <dbReference type="Proteomes" id="UP000427769"/>
    </source>
</evidence>
<organism evidence="1 2">
    <name type="scientific">Desulfosarcina widdelii</name>
    <dbReference type="NCBI Taxonomy" id="947919"/>
    <lineage>
        <taxon>Bacteria</taxon>
        <taxon>Pseudomonadati</taxon>
        <taxon>Thermodesulfobacteriota</taxon>
        <taxon>Desulfobacteria</taxon>
        <taxon>Desulfobacterales</taxon>
        <taxon>Desulfosarcinaceae</taxon>
        <taxon>Desulfosarcina</taxon>
    </lineage>
</organism>
<dbReference type="AlphaFoldDB" id="A0A5K7Z481"/>
<accession>A0A5K7Z481</accession>
<gene>
    <name evidence="1" type="ORF">DSCW_07010</name>
</gene>
<evidence type="ECO:0000313" key="1">
    <source>
        <dbReference type="EMBL" id="BBO73284.1"/>
    </source>
</evidence>
<name>A0A5K7Z481_9BACT</name>
<dbReference type="RefSeq" id="WP_155302404.1">
    <property type="nucleotide sequence ID" value="NZ_AP021875.1"/>
</dbReference>
<protein>
    <submittedName>
        <fullName evidence="1">Uncharacterized protein</fullName>
    </submittedName>
</protein>
<dbReference type="Proteomes" id="UP000427769">
    <property type="component" value="Chromosome"/>
</dbReference>